<dbReference type="Gene3D" id="3.10.20.90">
    <property type="entry name" value="Phosphatidylinositol 3-kinase Catalytic Subunit, Chain A, domain 1"/>
    <property type="match status" value="1"/>
</dbReference>
<dbReference type="GO" id="GO:0006508">
    <property type="term" value="P:proteolysis"/>
    <property type="evidence" value="ECO:0007669"/>
    <property type="project" value="UniProtKB-KW"/>
</dbReference>
<keyword evidence="10" id="KW-0539">Nucleus</keyword>
<protein>
    <recommendedName>
        <fullName evidence="3">ubiquitinyl hydrolase 1</fullName>
        <ecNumber evidence="3">3.4.19.12</ecNumber>
    </recommendedName>
</protein>
<evidence type="ECO:0000259" key="12">
    <source>
        <dbReference type="PROSITE" id="PS50957"/>
    </source>
</evidence>
<dbReference type="GO" id="GO:0005634">
    <property type="term" value="C:nucleus"/>
    <property type="evidence" value="ECO:0007669"/>
    <property type="project" value="UniProtKB-SubCell"/>
</dbReference>
<dbReference type="EMBL" id="BRXZ01001990">
    <property type="protein sequence ID" value="GMH51689.1"/>
    <property type="molecule type" value="Genomic_DNA"/>
</dbReference>
<evidence type="ECO:0000256" key="10">
    <source>
        <dbReference type="ARBA" id="ARBA00023242"/>
    </source>
</evidence>
<keyword evidence="4" id="KW-0645">Protease</keyword>
<evidence type="ECO:0000256" key="2">
    <source>
        <dbReference type="ARBA" id="ARBA00004123"/>
    </source>
</evidence>
<dbReference type="InterPro" id="IPR033865">
    <property type="entry name" value="Ataxin-3"/>
</dbReference>
<proteinExistence type="predicted"/>
<dbReference type="PANTHER" id="PTHR14159:SF0">
    <property type="entry name" value="ATAXIN-3-RELATED"/>
    <property type="match status" value="1"/>
</dbReference>
<evidence type="ECO:0000256" key="3">
    <source>
        <dbReference type="ARBA" id="ARBA00012759"/>
    </source>
</evidence>
<dbReference type="Gene3D" id="1.10.287.10">
    <property type="entry name" value="S15/NS1, RNA-binding"/>
    <property type="match status" value="1"/>
</dbReference>
<dbReference type="SMART" id="SM01246">
    <property type="entry name" value="Josephin"/>
    <property type="match status" value="1"/>
</dbReference>
<evidence type="ECO:0000313" key="13">
    <source>
        <dbReference type="EMBL" id="GMH51689.1"/>
    </source>
</evidence>
<dbReference type="PANTHER" id="PTHR14159">
    <property type="entry name" value="ATAXIN-3-RELATED"/>
    <property type="match status" value="1"/>
</dbReference>
<dbReference type="Gene3D" id="3.90.70.40">
    <property type="match status" value="1"/>
</dbReference>
<sequence>MNNLLQRYQFDVDHLADIAQSLDKQELDIIKAASGPDSKDYRDRLREGSGNVDASGNFSIEVLRAALIPNDLTLVSVAGEHIRDSQVDLTVRTGFILNRHNHWFAIRLVNDVFWKLDSMKERPERISHFALAAEVSAFLSAGYCVFTCLDSAGLTSAALPPPPQQDWELERGRPEFWWNEEDLKSGRGDEGRAKVDTWRNVGSGMRLDGRPAGGAGGREVIDVDSAAGGGDAALQRALLASVAETTGAGAGAVDQRMLDGLSEEEQMRMAIEASMKFLAGDRVSKVYAFVVASCDGSGKVLELRAGFPPRDIKEKRGMTIGDAGLAGESLNGRWI</sequence>
<dbReference type="EC" id="3.4.19.12" evidence="3"/>
<keyword evidence="8" id="KW-0805">Transcription regulation</keyword>
<evidence type="ECO:0000256" key="11">
    <source>
        <dbReference type="PROSITE-ProRule" id="PRU00331"/>
    </source>
</evidence>
<evidence type="ECO:0000256" key="9">
    <source>
        <dbReference type="ARBA" id="ARBA00023163"/>
    </source>
</evidence>
<keyword evidence="7" id="KW-0788">Thiol protease</keyword>
<name>A0A9W6ZCC4_9STRA</name>
<dbReference type="PRINTS" id="PR01233">
    <property type="entry name" value="JOSEPHIN"/>
</dbReference>
<keyword evidence="9" id="KW-0804">Transcription</keyword>
<comment type="catalytic activity">
    <reaction evidence="1">
        <text>Thiol-dependent hydrolysis of ester, thioester, amide, peptide and isopeptide bonds formed by the C-terminal Gly of ubiquitin (a 76-residue protein attached to proteins as an intracellular targeting signal).</text>
        <dbReference type="EC" id="3.4.19.12"/>
    </reaction>
</comment>
<evidence type="ECO:0000256" key="6">
    <source>
        <dbReference type="ARBA" id="ARBA00022801"/>
    </source>
</evidence>
<evidence type="ECO:0000256" key="8">
    <source>
        <dbReference type="ARBA" id="ARBA00023015"/>
    </source>
</evidence>
<dbReference type="AlphaFoldDB" id="A0A9W6ZCC4"/>
<accession>A0A9W6ZCC4</accession>
<comment type="caution">
    <text evidence="11">Lacks conserved residue(s) required for the propagation of feature annotation.</text>
</comment>
<evidence type="ECO:0000256" key="1">
    <source>
        <dbReference type="ARBA" id="ARBA00000707"/>
    </source>
</evidence>
<keyword evidence="6" id="KW-0378">Hydrolase</keyword>
<comment type="caution">
    <text evidence="13">The sequence shown here is derived from an EMBL/GenBank/DDBJ whole genome shotgun (WGS) entry which is preliminary data.</text>
</comment>
<comment type="subcellular location">
    <subcellularLocation>
        <location evidence="2">Nucleus</location>
    </subcellularLocation>
</comment>
<feature type="domain" description="Josephin" evidence="12">
    <location>
        <begin position="1"/>
        <end position="171"/>
    </location>
</feature>
<dbReference type="InterPro" id="IPR006155">
    <property type="entry name" value="Josephin"/>
</dbReference>
<dbReference type="GO" id="GO:0016579">
    <property type="term" value="P:protein deubiquitination"/>
    <property type="evidence" value="ECO:0007669"/>
    <property type="project" value="InterPro"/>
</dbReference>
<evidence type="ECO:0000256" key="5">
    <source>
        <dbReference type="ARBA" id="ARBA00022786"/>
    </source>
</evidence>
<organism evidence="13 14">
    <name type="scientific">Triparma retinervis</name>
    <dbReference type="NCBI Taxonomy" id="2557542"/>
    <lineage>
        <taxon>Eukaryota</taxon>
        <taxon>Sar</taxon>
        <taxon>Stramenopiles</taxon>
        <taxon>Ochrophyta</taxon>
        <taxon>Bolidophyceae</taxon>
        <taxon>Parmales</taxon>
        <taxon>Triparmaceae</taxon>
        <taxon>Triparma</taxon>
    </lineage>
</organism>
<keyword evidence="14" id="KW-1185">Reference proteome</keyword>
<evidence type="ECO:0000256" key="7">
    <source>
        <dbReference type="ARBA" id="ARBA00022807"/>
    </source>
</evidence>
<evidence type="ECO:0000256" key="4">
    <source>
        <dbReference type="ARBA" id="ARBA00022670"/>
    </source>
</evidence>
<dbReference type="GO" id="GO:0004843">
    <property type="term" value="F:cysteine-type deubiquitinase activity"/>
    <property type="evidence" value="ECO:0007669"/>
    <property type="project" value="UniProtKB-EC"/>
</dbReference>
<dbReference type="Proteomes" id="UP001165082">
    <property type="component" value="Unassembled WGS sequence"/>
</dbReference>
<evidence type="ECO:0000313" key="14">
    <source>
        <dbReference type="Proteomes" id="UP001165082"/>
    </source>
</evidence>
<dbReference type="OrthoDB" id="422700at2759"/>
<dbReference type="PROSITE" id="PS50957">
    <property type="entry name" value="JOSEPHIN"/>
    <property type="match status" value="1"/>
</dbReference>
<keyword evidence="5" id="KW-0833">Ubl conjugation pathway</keyword>
<reference evidence="13" key="1">
    <citation type="submission" date="2022-07" db="EMBL/GenBank/DDBJ databases">
        <title>Genome analysis of Parmales, a sister group of diatoms, reveals the evolutionary specialization of diatoms from phago-mixotrophs to photoautotrophs.</title>
        <authorList>
            <person name="Ban H."/>
            <person name="Sato S."/>
            <person name="Yoshikawa S."/>
            <person name="Kazumasa Y."/>
            <person name="Nakamura Y."/>
            <person name="Ichinomiya M."/>
            <person name="Saitoh K."/>
            <person name="Sato N."/>
            <person name="Blanc-Mathieu R."/>
            <person name="Endo H."/>
            <person name="Kuwata A."/>
            <person name="Ogata H."/>
        </authorList>
    </citation>
    <scope>NUCLEOTIDE SEQUENCE</scope>
</reference>
<dbReference type="Pfam" id="PF02099">
    <property type="entry name" value="Josephin"/>
    <property type="match status" value="1"/>
</dbReference>
<gene>
    <name evidence="13" type="ORF">TrRE_jg13395</name>
</gene>